<sequence>MDRNRFPMTDAERNEKFMSYFSEYEKEKTDLYDYVGLIKKLLKSQGKHITRENLAKLIVLLVKSAIPIIYKKSKCSYRTLFRLNRLNKNIVLNFIADNYPKMMSWFLENMHRFDFNLEKKSSYKRHWEELLKTMPYLETTKEYNPQEIENKLYICEKKDSFDSFFSIDEDNLFDEDETDFFFNENLENLNFVE</sequence>
<organism evidence="1 2">
    <name type="scientific">Tritrichomonas musculus</name>
    <dbReference type="NCBI Taxonomy" id="1915356"/>
    <lineage>
        <taxon>Eukaryota</taxon>
        <taxon>Metamonada</taxon>
        <taxon>Parabasalia</taxon>
        <taxon>Tritrichomonadida</taxon>
        <taxon>Tritrichomonadidae</taxon>
        <taxon>Tritrichomonas</taxon>
    </lineage>
</organism>
<evidence type="ECO:0000313" key="1">
    <source>
        <dbReference type="EMBL" id="KAK8871837.1"/>
    </source>
</evidence>
<dbReference type="Proteomes" id="UP001470230">
    <property type="component" value="Unassembled WGS sequence"/>
</dbReference>
<accession>A0ABR2J3H1</accession>
<proteinExistence type="predicted"/>
<gene>
    <name evidence="1" type="ORF">M9Y10_007580</name>
</gene>
<evidence type="ECO:0000313" key="2">
    <source>
        <dbReference type="Proteomes" id="UP001470230"/>
    </source>
</evidence>
<protein>
    <recommendedName>
        <fullName evidence="3">Initiator binding domain-containing protein</fullName>
    </recommendedName>
</protein>
<reference evidence="1 2" key="1">
    <citation type="submission" date="2024-04" db="EMBL/GenBank/DDBJ databases">
        <title>Tritrichomonas musculus Genome.</title>
        <authorList>
            <person name="Alves-Ferreira E."/>
            <person name="Grigg M."/>
            <person name="Lorenzi H."/>
            <person name="Galac M."/>
        </authorList>
    </citation>
    <scope>NUCLEOTIDE SEQUENCE [LARGE SCALE GENOMIC DNA]</scope>
    <source>
        <strain evidence="1 2">EAF2021</strain>
    </source>
</reference>
<comment type="caution">
    <text evidence="1">The sequence shown here is derived from an EMBL/GenBank/DDBJ whole genome shotgun (WGS) entry which is preliminary data.</text>
</comment>
<keyword evidence="2" id="KW-1185">Reference proteome</keyword>
<evidence type="ECO:0008006" key="3">
    <source>
        <dbReference type="Google" id="ProtNLM"/>
    </source>
</evidence>
<dbReference type="EMBL" id="JAPFFF010000013">
    <property type="protein sequence ID" value="KAK8871837.1"/>
    <property type="molecule type" value="Genomic_DNA"/>
</dbReference>
<name>A0ABR2J3H1_9EUKA</name>